<protein>
    <submittedName>
        <fullName evidence="1">Uncharacterized protein</fullName>
    </submittedName>
</protein>
<dbReference type="Proteomes" id="UP000708208">
    <property type="component" value="Unassembled WGS sequence"/>
</dbReference>
<comment type="caution">
    <text evidence="1">The sequence shown here is derived from an EMBL/GenBank/DDBJ whole genome shotgun (WGS) entry which is preliminary data.</text>
</comment>
<accession>A0A8J2LJ09</accession>
<evidence type="ECO:0000313" key="2">
    <source>
        <dbReference type="Proteomes" id="UP000708208"/>
    </source>
</evidence>
<proteinExistence type="predicted"/>
<name>A0A8J2LJ09_9HEXA</name>
<reference evidence="1" key="1">
    <citation type="submission" date="2021-06" db="EMBL/GenBank/DDBJ databases">
        <authorList>
            <person name="Hodson N. C."/>
            <person name="Mongue J. A."/>
            <person name="Jaron S. K."/>
        </authorList>
    </citation>
    <scope>NUCLEOTIDE SEQUENCE</scope>
</reference>
<organism evidence="1 2">
    <name type="scientific">Allacma fusca</name>
    <dbReference type="NCBI Taxonomy" id="39272"/>
    <lineage>
        <taxon>Eukaryota</taxon>
        <taxon>Metazoa</taxon>
        <taxon>Ecdysozoa</taxon>
        <taxon>Arthropoda</taxon>
        <taxon>Hexapoda</taxon>
        <taxon>Collembola</taxon>
        <taxon>Symphypleona</taxon>
        <taxon>Sminthuridae</taxon>
        <taxon>Allacma</taxon>
    </lineage>
</organism>
<sequence length="77" mass="8852">MKRATLYKTILTLQDLEILSTEAKGGGQFFIILQTTTETSWDFKACSRQTKKNTKNWSIIWTISSEVRALHLVVVFD</sequence>
<keyword evidence="2" id="KW-1185">Reference proteome</keyword>
<dbReference type="AlphaFoldDB" id="A0A8J2LJ09"/>
<gene>
    <name evidence="1" type="ORF">AFUS01_LOCUS43899</name>
</gene>
<dbReference type="EMBL" id="CAJVCH010570222">
    <property type="protein sequence ID" value="CAG7834385.1"/>
    <property type="molecule type" value="Genomic_DNA"/>
</dbReference>
<evidence type="ECO:0000313" key="1">
    <source>
        <dbReference type="EMBL" id="CAG7834385.1"/>
    </source>
</evidence>